<dbReference type="EMBL" id="JAIWYP010000001">
    <property type="protein sequence ID" value="KAH3882622.1"/>
    <property type="molecule type" value="Genomic_DNA"/>
</dbReference>
<reference evidence="2" key="2">
    <citation type="submission" date="2020-11" db="EMBL/GenBank/DDBJ databases">
        <authorList>
            <person name="McCartney M.A."/>
            <person name="Auch B."/>
            <person name="Kono T."/>
            <person name="Mallez S."/>
            <person name="Becker A."/>
            <person name="Gohl D.M."/>
            <person name="Silverstein K.A.T."/>
            <person name="Koren S."/>
            <person name="Bechman K.B."/>
            <person name="Herman A."/>
            <person name="Abrahante J.E."/>
            <person name="Garbe J."/>
        </authorList>
    </citation>
    <scope>NUCLEOTIDE SEQUENCE</scope>
    <source>
        <strain evidence="2">Duluth1</strain>
        <tissue evidence="2">Whole animal</tissue>
    </source>
</reference>
<proteinExistence type="predicted"/>
<organism evidence="2 3">
    <name type="scientific">Dreissena polymorpha</name>
    <name type="common">Zebra mussel</name>
    <name type="synonym">Mytilus polymorpha</name>
    <dbReference type="NCBI Taxonomy" id="45954"/>
    <lineage>
        <taxon>Eukaryota</taxon>
        <taxon>Metazoa</taxon>
        <taxon>Spiralia</taxon>
        <taxon>Lophotrochozoa</taxon>
        <taxon>Mollusca</taxon>
        <taxon>Bivalvia</taxon>
        <taxon>Autobranchia</taxon>
        <taxon>Heteroconchia</taxon>
        <taxon>Euheterodonta</taxon>
        <taxon>Imparidentia</taxon>
        <taxon>Neoheterodontei</taxon>
        <taxon>Myida</taxon>
        <taxon>Dreissenoidea</taxon>
        <taxon>Dreissenidae</taxon>
        <taxon>Dreissena</taxon>
    </lineage>
</organism>
<gene>
    <name evidence="2" type="ORF">DPMN_006565</name>
</gene>
<name>A0A9D4MRN9_DREPO</name>
<dbReference type="Proteomes" id="UP000828390">
    <property type="component" value="Unassembled WGS sequence"/>
</dbReference>
<feature type="region of interest" description="Disordered" evidence="1">
    <location>
        <begin position="1"/>
        <end position="22"/>
    </location>
</feature>
<evidence type="ECO:0000313" key="3">
    <source>
        <dbReference type="Proteomes" id="UP000828390"/>
    </source>
</evidence>
<dbReference type="AlphaFoldDB" id="A0A9D4MRN9"/>
<evidence type="ECO:0000256" key="1">
    <source>
        <dbReference type="SAM" id="MobiDB-lite"/>
    </source>
</evidence>
<reference evidence="2" key="1">
    <citation type="journal article" date="2019" name="bioRxiv">
        <title>The Genome of the Zebra Mussel, Dreissena polymorpha: A Resource for Invasive Species Research.</title>
        <authorList>
            <person name="McCartney M.A."/>
            <person name="Auch B."/>
            <person name="Kono T."/>
            <person name="Mallez S."/>
            <person name="Zhang Y."/>
            <person name="Obille A."/>
            <person name="Becker A."/>
            <person name="Abrahante J.E."/>
            <person name="Garbe J."/>
            <person name="Badalamenti J.P."/>
            <person name="Herman A."/>
            <person name="Mangelson H."/>
            <person name="Liachko I."/>
            <person name="Sullivan S."/>
            <person name="Sone E.D."/>
            <person name="Koren S."/>
            <person name="Silverstein K.A.T."/>
            <person name="Beckman K.B."/>
            <person name="Gohl D.M."/>
        </authorList>
    </citation>
    <scope>NUCLEOTIDE SEQUENCE</scope>
    <source>
        <strain evidence="2">Duluth1</strain>
        <tissue evidence="2">Whole animal</tissue>
    </source>
</reference>
<accession>A0A9D4MRN9</accession>
<sequence length="55" mass="6111">MASRNRKGDRKQHSGSHFKGVRELSAMNDSAGYYFIKLPDGDLSCHSVVSQKSPE</sequence>
<comment type="caution">
    <text evidence="2">The sequence shown here is derived from an EMBL/GenBank/DDBJ whole genome shotgun (WGS) entry which is preliminary data.</text>
</comment>
<protein>
    <submittedName>
        <fullName evidence="2">Uncharacterized protein</fullName>
    </submittedName>
</protein>
<feature type="compositionally biased region" description="Basic residues" evidence="1">
    <location>
        <begin position="1"/>
        <end position="16"/>
    </location>
</feature>
<evidence type="ECO:0000313" key="2">
    <source>
        <dbReference type="EMBL" id="KAH3882622.1"/>
    </source>
</evidence>
<keyword evidence="3" id="KW-1185">Reference proteome</keyword>